<name>X6MIZ7_RETFI</name>
<protein>
    <recommendedName>
        <fullName evidence="2">PPM-type phosphatase domain-containing protein</fullName>
    </recommendedName>
</protein>
<feature type="compositionally biased region" description="Basic and acidic residues" evidence="1">
    <location>
        <begin position="365"/>
        <end position="378"/>
    </location>
</feature>
<dbReference type="Proteomes" id="UP000023152">
    <property type="component" value="Unassembled WGS sequence"/>
</dbReference>
<evidence type="ECO:0000256" key="1">
    <source>
        <dbReference type="SAM" id="MobiDB-lite"/>
    </source>
</evidence>
<dbReference type="GO" id="GO:0004722">
    <property type="term" value="F:protein serine/threonine phosphatase activity"/>
    <property type="evidence" value="ECO:0007669"/>
    <property type="project" value="InterPro"/>
</dbReference>
<evidence type="ECO:0000313" key="4">
    <source>
        <dbReference type="Proteomes" id="UP000023152"/>
    </source>
</evidence>
<comment type="caution">
    <text evidence="3">The sequence shown here is derived from an EMBL/GenBank/DDBJ whole genome shotgun (WGS) entry which is preliminary data.</text>
</comment>
<dbReference type="InterPro" id="IPR015655">
    <property type="entry name" value="PP2C"/>
</dbReference>
<dbReference type="EMBL" id="ASPP01020358">
    <property type="protein sequence ID" value="ETO13844.1"/>
    <property type="molecule type" value="Genomic_DNA"/>
</dbReference>
<organism evidence="3 4">
    <name type="scientific">Reticulomyxa filosa</name>
    <dbReference type="NCBI Taxonomy" id="46433"/>
    <lineage>
        <taxon>Eukaryota</taxon>
        <taxon>Sar</taxon>
        <taxon>Rhizaria</taxon>
        <taxon>Retaria</taxon>
        <taxon>Foraminifera</taxon>
        <taxon>Monothalamids</taxon>
        <taxon>Reticulomyxidae</taxon>
        <taxon>Reticulomyxa</taxon>
    </lineage>
</organism>
<dbReference type="PROSITE" id="PS51746">
    <property type="entry name" value="PPM_2"/>
    <property type="match status" value="1"/>
</dbReference>
<dbReference type="SUPFAM" id="SSF81606">
    <property type="entry name" value="PP2C-like"/>
    <property type="match status" value="1"/>
</dbReference>
<gene>
    <name evidence="3" type="ORF">RFI_23521</name>
</gene>
<dbReference type="Gene3D" id="3.60.40.10">
    <property type="entry name" value="PPM-type phosphatase domain"/>
    <property type="match status" value="1"/>
</dbReference>
<dbReference type="OrthoDB" id="10264738at2759"/>
<dbReference type="PANTHER" id="PTHR47992">
    <property type="entry name" value="PROTEIN PHOSPHATASE"/>
    <property type="match status" value="1"/>
</dbReference>
<sequence>MERIRRRNHGQSEENIVDNKGVVRKPSGVPIHGGTTATIATAIRQPKNANTWQLICANVGDSDCLLVARKPQRLESNNDVYMHMSVDHSPDSRSEYLRIKELESKDYPQKLLFVYDQDNAHRKYECPLVFLENGTKDPKYANNPWKHNLRPTNVRYDPAVYAVSPSGVSHDITCIAMTRSLGDFYANQFGLSHRPDFTFHQLDARHQCFITVASDGIWDCWKWDAFAEYLNTCFTKFQLQTHQVVHVALQHTIARAKSCFGHSSFDDASLVVISLLPQLFPSPPQAVSERILPPLTPHPFHQNSVVTSAITMTPMTITPMAITPMAMTTTTTTTTATATTTTTTTPTSTTTIATATTTSKGLPILHDDNDSDFGKHDDGEELFGSISD</sequence>
<accession>X6MIZ7</accession>
<feature type="region of interest" description="Disordered" evidence="1">
    <location>
        <begin position="361"/>
        <end position="388"/>
    </location>
</feature>
<dbReference type="InterPro" id="IPR001932">
    <property type="entry name" value="PPM-type_phosphatase-like_dom"/>
</dbReference>
<evidence type="ECO:0000313" key="3">
    <source>
        <dbReference type="EMBL" id="ETO13844.1"/>
    </source>
</evidence>
<reference evidence="3 4" key="1">
    <citation type="journal article" date="2013" name="Curr. Biol.">
        <title>The Genome of the Foraminiferan Reticulomyxa filosa.</title>
        <authorList>
            <person name="Glockner G."/>
            <person name="Hulsmann N."/>
            <person name="Schleicher M."/>
            <person name="Noegel A.A."/>
            <person name="Eichinger L."/>
            <person name="Gallinger C."/>
            <person name="Pawlowski J."/>
            <person name="Sierra R."/>
            <person name="Euteneuer U."/>
            <person name="Pillet L."/>
            <person name="Moustafa A."/>
            <person name="Platzer M."/>
            <person name="Groth M."/>
            <person name="Szafranski K."/>
            <person name="Schliwa M."/>
        </authorList>
    </citation>
    <scope>NUCLEOTIDE SEQUENCE [LARGE SCALE GENOMIC DNA]</scope>
</reference>
<dbReference type="AlphaFoldDB" id="X6MIZ7"/>
<dbReference type="Pfam" id="PF00481">
    <property type="entry name" value="PP2C"/>
    <property type="match status" value="2"/>
</dbReference>
<keyword evidence="4" id="KW-1185">Reference proteome</keyword>
<feature type="domain" description="PPM-type phosphatase" evidence="2">
    <location>
        <begin position="1"/>
        <end position="275"/>
    </location>
</feature>
<proteinExistence type="predicted"/>
<dbReference type="InterPro" id="IPR036457">
    <property type="entry name" value="PPM-type-like_dom_sf"/>
</dbReference>
<evidence type="ECO:0000259" key="2">
    <source>
        <dbReference type="PROSITE" id="PS51746"/>
    </source>
</evidence>